<dbReference type="AlphaFoldDB" id="A0A0P1EYR4"/>
<dbReference type="EMBL" id="CYRX01000025">
    <property type="protein sequence ID" value="CUH60261.1"/>
    <property type="molecule type" value="Genomic_DNA"/>
</dbReference>
<name>A0A0P1EYR4_9RHOB</name>
<organism evidence="1 2">
    <name type="scientific">Thalassobacter stenotrophicus</name>
    <dbReference type="NCBI Taxonomy" id="266809"/>
    <lineage>
        <taxon>Bacteria</taxon>
        <taxon>Pseudomonadati</taxon>
        <taxon>Pseudomonadota</taxon>
        <taxon>Alphaproteobacteria</taxon>
        <taxon>Rhodobacterales</taxon>
        <taxon>Roseobacteraceae</taxon>
        <taxon>Thalassobacter</taxon>
    </lineage>
</organism>
<reference evidence="1 2" key="1">
    <citation type="submission" date="2015-09" db="EMBL/GenBank/DDBJ databases">
        <authorList>
            <consortium name="Swine Surveillance"/>
        </authorList>
    </citation>
    <scope>NUCLEOTIDE SEQUENCE [LARGE SCALE GENOMIC DNA]</scope>
    <source>
        <strain evidence="1 2">CECT 5294</strain>
    </source>
</reference>
<gene>
    <name evidence="1" type="ORF">THS5294_01550</name>
</gene>
<proteinExistence type="predicted"/>
<evidence type="ECO:0000313" key="1">
    <source>
        <dbReference type="EMBL" id="CUH60261.1"/>
    </source>
</evidence>
<accession>A0A0P1EYR4</accession>
<dbReference type="Proteomes" id="UP000051298">
    <property type="component" value="Unassembled WGS sequence"/>
</dbReference>
<evidence type="ECO:0000313" key="2">
    <source>
        <dbReference type="Proteomes" id="UP000051298"/>
    </source>
</evidence>
<sequence length="47" mass="5378">MAGSYHGRFAQQPGWGKHRLLRCEKVVLRCGLVKTFALYATRDWKAA</sequence>
<protein>
    <submittedName>
        <fullName evidence="1">Uncharacterized protein</fullName>
    </submittedName>
</protein>